<feature type="chain" id="PRO_5003264621" description="Plastid lipid-associated protein/fibrillin conserved domain-containing protein" evidence="10">
    <location>
        <begin position="22"/>
        <end position="644"/>
    </location>
</feature>
<dbReference type="GO" id="GO:0009536">
    <property type="term" value="C:plastid"/>
    <property type="evidence" value="ECO:0007669"/>
    <property type="project" value="UniProtKB-SubCell"/>
</dbReference>
<comment type="subcellular location">
    <subcellularLocation>
        <location evidence="2">Cell membrane</location>
        <topology evidence="2">Multi-pass membrane protein</topology>
    </subcellularLocation>
    <subcellularLocation>
        <location evidence="1">Plastid</location>
    </subcellularLocation>
</comment>
<keyword evidence="6" id="KW-0812">Transmembrane</keyword>
<evidence type="ECO:0000256" key="3">
    <source>
        <dbReference type="ARBA" id="ARBA00022448"/>
    </source>
</evidence>
<dbReference type="EMBL" id="GL833138">
    <property type="protein sequence ID" value="EGB05874.1"/>
    <property type="molecule type" value="Genomic_DNA"/>
</dbReference>
<dbReference type="GO" id="GO:0005886">
    <property type="term" value="C:plasma membrane"/>
    <property type="evidence" value="ECO:0007669"/>
    <property type="project" value="UniProtKB-SubCell"/>
</dbReference>
<proteinExistence type="predicted"/>
<reference evidence="12 13" key="1">
    <citation type="journal article" date="2011" name="Proc. Natl. Acad. Sci. U.S.A.">
        <title>Niche of harmful alga Aureococcus anophagefferens revealed through ecogenomics.</title>
        <authorList>
            <person name="Gobler C.J."/>
            <person name="Berry D.L."/>
            <person name="Dyhrman S.T."/>
            <person name="Wilhelm S.W."/>
            <person name="Salamov A."/>
            <person name="Lobanov A.V."/>
            <person name="Zhang Y."/>
            <person name="Collier J.L."/>
            <person name="Wurch L.L."/>
            <person name="Kustka A.B."/>
            <person name="Dill B.D."/>
            <person name="Shah M."/>
            <person name="VerBerkmoes N.C."/>
            <person name="Kuo A."/>
            <person name="Terry A."/>
            <person name="Pangilinan J."/>
            <person name="Lindquist E.A."/>
            <person name="Lucas S."/>
            <person name="Paulsen I.T."/>
            <person name="Hattenrath-Lehmann T.K."/>
            <person name="Talmage S.C."/>
            <person name="Walker E.A."/>
            <person name="Koch F."/>
            <person name="Burson A.M."/>
            <person name="Marcoval M.A."/>
            <person name="Tang Y.Z."/>
            <person name="Lecleir G.R."/>
            <person name="Coyne K.J."/>
            <person name="Berg G.M."/>
            <person name="Bertrand E.M."/>
            <person name="Saito M.A."/>
            <person name="Gladyshev V.N."/>
            <person name="Grigoriev I.V."/>
        </authorList>
    </citation>
    <scope>NUCLEOTIDE SEQUENCE [LARGE SCALE GENOMIC DNA]</scope>
    <source>
        <strain evidence="13">CCMP 1984</strain>
    </source>
</reference>
<dbReference type="Proteomes" id="UP000002729">
    <property type="component" value="Unassembled WGS sequence"/>
</dbReference>
<keyword evidence="4" id="KW-1003">Cell membrane</keyword>
<feature type="domain" description="Plastid lipid-associated protein/fibrillin conserved" evidence="11">
    <location>
        <begin position="480"/>
        <end position="575"/>
    </location>
</feature>
<feature type="signal peptide" evidence="10">
    <location>
        <begin position="1"/>
        <end position="21"/>
    </location>
</feature>
<dbReference type="RefSeq" id="XP_009039418.1">
    <property type="nucleotide sequence ID" value="XM_009041170.1"/>
</dbReference>
<name>F0YGC5_AURAN</name>
<dbReference type="InterPro" id="IPR006843">
    <property type="entry name" value="PAP/fibrillin_dom"/>
</dbReference>
<keyword evidence="3" id="KW-0813">Transport</keyword>
<evidence type="ECO:0000256" key="5">
    <source>
        <dbReference type="ARBA" id="ARBA00022640"/>
    </source>
</evidence>
<keyword evidence="9" id="KW-0472">Membrane</keyword>
<dbReference type="Pfam" id="PF04755">
    <property type="entry name" value="PAP_fibrillin"/>
    <property type="match status" value="1"/>
</dbReference>
<accession>F0YGC5</accession>
<keyword evidence="5" id="KW-0934">Plastid</keyword>
<dbReference type="InterPro" id="IPR044669">
    <property type="entry name" value="YneE/VCCN1/2-like"/>
</dbReference>
<dbReference type="PANTHER" id="PTHR33281">
    <property type="entry name" value="UPF0187 PROTEIN YNEE"/>
    <property type="match status" value="1"/>
</dbReference>
<keyword evidence="8" id="KW-0406">Ion transport</keyword>
<dbReference type="OrthoDB" id="1368at2759"/>
<dbReference type="Pfam" id="PF25539">
    <property type="entry name" value="Bestrophin_2"/>
    <property type="match status" value="2"/>
</dbReference>
<keyword evidence="13" id="KW-1185">Reference proteome</keyword>
<evidence type="ECO:0000256" key="9">
    <source>
        <dbReference type="ARBA" id="ARBA00023136"/>
    </source>
</evidence>
<dbReference type="GO" id="GO:0005254">
    <property type="term" value="F:chloride channel activity"/>
    <property type="evidence" value="ECO:0007669"/>
    <property type="project" value="InterPro"/>
</dbReference>
<keyword evidence="7" id="KW-1133">Transmembrane helix</keyword>
<dbReference type="PANTHER" id="PTHR33281:SF19">
    <property type="entry name" value="VOLTAGE-DEPENDENT ANION CHANNEL-FORMING PROTEIN YNEE"/>
    <property type="match status" value="1"/>
</dbReference>
<evidence type="ECO:0000313" key="13">
    <source>
        <dbReference type="Proteomes" id="UP000002729"/>
    </source>
</evidence>
<evidence type="ECO:0000256" key="7">
    <source>
        <dbReference type="ARBA" id="ARBA00022989"/>
    </source>
</evidence>
<evidence type="ECO:0000256" key="8">
    <source>
        <dbReference type="ARBA" id="ARBA00023065"/>
    </source>
</evidence>
<evidence type="ECO:0000256" key="1">
    <source>
        <dbReference type="ARBA" id="ARBA00004474"/>
    </source>
</evidence>
<gene>
    <name evidence="12" type="ORF">AURANDRAFT_66108</name>
</gene>
<keyword evidence="10" id="KW-0732">Signal</keyword>
<evidence type="ECO:0000256" key="4">
    <source>
        <dbReference type="ARBA" id="ARBA00022475"/>
    </source>
</evidence>
<protein>
    <recommendedName>
        <fullName evidence="11">Plastid lipid-associated protein/fibrillin conserved domain-containing protein</fullName>
    </recommendedName>
</protein>
<dbReference type="eggNOG" id="ENOG502S885">
    <property type="taxonomic scope" value="Eukaryota"/>
</dbReference>
<organism evidence="13">
    <name type="scientific">Aureococcus anophagefferens</name>
    <name type="common">Harmful bloom alga</name>
    <dbReference type="NCBI Taxonomy" id="44056"/>
    <lineage>
        <taxon>Eukaryota</taxon>
        <taxon>Sar</taxon>
        <taxon>Stramenopiles</taxon>
        <taxon>Ochrophyta</taxon>
        <taxon>Pelagophyceae</taxon>
        <taxon>Pelagomonadales</taxon>
        <taxon>Pelagomonadaceae</taxon>
        <taxon>Aureococcus</taxon>
    </lineage>
</organism>
<evidence type="ECO:0000256" key="6">
    <source>
        <dbReference type="ARBA" id="ARBA00022692"/>
    </source>
</evidence>
<dbReference type="AlphaFoldDB" id="F0YGC5"/>
<evidence type="ECO:0000256" key="10">
    <source>
        <dbReference type="SAM" id="SignalP"/>
    </source>
</evidence>
<dbReference type="GeneID" id="20225654"/>
<evidence type="ECO:0000256" key="2">
    <source>
        <dbReference type="ARBA" id="ARBA00004651"/>
    </source>
</evidence>
<sequence length="644" mass="68762">MAFLAVYFLLALGGGWTGASAAPLSDEPAKATQPGSATAADDVLAWASAGGRGAPPEDDAATFGYDGLEVRRTTSSMMTRQQTSLGRTSSKDWLHCLSTWPRSYVLERIKNPLAAIVGWSAVVAAWMAASPAAPAKPLGTGLHTLVGGALSLLLVFRTNTAYTRYWEGREIFGRLATGTRDLVDFVGLYRREVGARRADRVSALLKAFPIALQLHLQGFRFSSAAAGGAAGGEAPGASSVGEKEVLRLFRRVGGGADGAPIPLETFLGALRDMPDVAAALGVPTDLEEAHALDQLHLLKFDEPRSARAPVTVNELAAYYSPLQLWHALRQAGAANRDVASRASNMPLALCTLLAREIKAVAYAGDDFTTRERLYVLKRVAELRATIAQAERIVQTPVPLHYARHTSRFLSVWCFTLPLCLAPMVPAYVAPPVVGVVSWALLGLREIGLLIENPAAAATALPEILDLLAPYGSPALNVPTDVATKVDDAVRRLERDAPPAPLSALDGRWRVEYATAPSPSNGALGPVRGAAFQVVDSAARSYVNELTLFDALTVAVRASFEPRADDELRVTFEAIEVAAFGTRLFSKPFPPGVERTWCLTYTDAATRVVRAGVDGGRSVARDVGLLERDAGEAKDAYLFVLRRAD</sequence>
<evidence type="ECO:0000313" key="12">
    <source>
        <dbReference type="EMBL" id="EGB05874.1"/>
    </source>
</evidence>
<evidence type="ECO:0000259" key="11">
    <source>
        <dbReference type="Pfam" id="PF04755"/>
    </source>
</evidence>
<dbReference type="InParanoid" id="F0YGC5"/>
<dbReference type="KEGG" id="aaf:AURANDRAFT_66108"/>